<dbReference type="EMBL" id="BGZK01000032">
    <property type="protein sequence ID" value="GBP08610.1"/>
    <property type="molecule type" value="Genomic_DNA"/>
</dbReference>
<gene>
    <name evidence="2" type="ORF">EVAR_7220_1</name>
</gene>
<keyword evidence="3" id="KW-1185">Reference proteome</keyword>
<proteinExistence type="predicted"/>
<dbReference type="Proteomes" id="UP000299102">
    <property type="component" value="Unassembled WGS sequence"/>
</dbReference>
<protein>
    <submittedName>
        <fullName evidence="2">Uncharacterized protein</fullName>
    </submittedName>
</protein>
<name>A0A4C1T4W8_EUMVA</name>
<evidence type="ECO:0000313" key="2">
    <source>
        <dbReference type="EMBL" id="GBP08610.1"/>
    </source>
</evidence>
<evidence type="ECO:0000313" key="3">
    <source>
        <dbReference type="Proteomes" id="UP000299102"/>
    </source>
</evidence>
<reference evidence="2 3" key="1">
    <citation type="journal article" date="2019" name="Commun. Biol.">
        <title>The bagworm genome reveals a unique fibroin gene that provides high tensile strength.</title>
        <authorList>
            <person name="Kono N."/>
            <person name="Nakamura H."/>
            <person name="Ohtoshi R."/>
            <person name="Tomita M."/>
            <person name="Numata K."/>
            <person name="Arakawa K."/>
        </authorList>
    </citation>
    <scope>NUCLEOTIDE SEQUENCE [LARGE SCALE GENOMIC DNA]</scope>
</reference>
<organism evidence="2 3">
    <name type="scientific">Eumeta variegata</name>
    <name type="common">Bagworm moth</name>
    <name type="synonym">Eumeta japonica</name>
    <dbReference type="NCBI Taxonomy" id="151549"/>
    <lineage>
        <taxon>Eukaryota</taxon>
        <taxon>Metazoa</taxon>
        <taxon>Ecdysozoa</taxon>
        <taxon>Arthropoda</taxon>
        <taxon>Hexapoda</taxon>
        <taxon>Insecta</taxon>
        <taxon>Pterygota</taxon>
        <taxon>Neoptera</taxon>
        <taxon>Endopterygota</taxon>
        <taxon>Lepidoptera</taxon>
        <taxon>Glossata</taxon>
        <taxon>Ditrysia</taxon>
        <taxon>Tineoidea</taxon>
        <taxon>Psychidae</taxon>
        <taxon>Oiketicinae</taxon>
        <taxon>Eumeta</taxon>
    </lineage>
</organism>
<dbReference type="AlphaFoldDB" id="A0A4C1T4W8"/>
<comment type="caution">
    <text evidence="2">The sequence shown here is derived from an EMBL/GenBank/DDBJ whole genome shotgun (WGS) entry which is preliminary data.</text>
</comment>
<feature type="region of interest" description="Disordered" evidence="1">
    <location>
        <begin position="127"/>
        <end position="158"/>
    </location>
</feature>
<feature type="region of interest" description="Disordered" evidence="1">
    <location>
        <begin position="1"/>
        <end position="55"/>
    </location>
</feature>
<evidence type="ECO:0000256" key="1">
    <source>
        <dbReference type="SAM" id="MobiDB-lite"/>
    </source>
</evidence>
<accession>A0A4C1T4W8</accession>
<feature type="compositionally biased region" description="Basic residues" evidence="1">
    <location>
        <begin position="14"/>
        <end position="32"/>
    </location>
</feature>
<sequence>MIQKERPPLAVTRAPRRKRACGAGGRGRKRKAGRADNGPHYSPGPSTVRRQRDESTRKWNIYIDLSVGHMRGGFLTPGDSPAPRACTHLQIYETAHMGGLFPTSRIYRVRKFEPNCVRFEAKYLPDLENDKRPGKRPARRATSGKVRSRRCHSVLEMS</sequence>